<reference evidence="2" key="1">
    <citation type="journal article" date="2014" name="Int. J. Syst. Evol. Microbiol.">
        <title>Complete genome sequence of Corynebacterium casei LMG S-19264T (=DSM 44701T), isolated from a smear-ripened cheese.</title>
        <authorList>
            <consortium name="US DOE Joint Genome Institute (JGI-PGF)"/>
            <person name="Walter F."/>
            <person name="Albersmeier A."/>
            <person name="Kalinowski J."/>
            <person name="Ruckert C."/>
        </authorList>
    </citation>
    <scope>NUCLEOTIDE SEQUENCE</scope>
    <source>
        <strain evidence="2">CGMCC 1.12195</strain>
    </source>
</reference>
<dbReference type="Proteomes" id="UP000660862">
    <property type="component" value="Unassembled WGS sequence"/>
</dbReference>
<gene>
    <name evidence="2" type="ORF">GCM10007415_31340</name>
</gene>
<name>A0A917MEQ5_9SPHI</name>
<evidence type="ECO:0000256" key="1">
    <source>
        <dbReference type="SAM" id="Phobius"/>
    </source>
</evidence>
<reference evidence="2" key="2">
    <citation type="submission" date="2020-09" db="EMBL/GenBank/DDBJ databases">
        <authorList>
            <person name="Sun Q."/>
            <person name="Zhou Y."/>
        </authorList>
    </citation>
    <scope>NUCLEOTIDE SEQUENCE</scope>
    <source>
        <strain evidence="2">CGMCC 1.12195</strain>
    </source>
</reference>
<keyword evidence="1" id="KW-1133">Transmembrane helix</keyword>
<evidence type="ECO:0000313" key="3">
    <source>
        <dbReference type="Proteomes" id="UP000660862"/>
    </source>
</evidence>
<comment type="caution">
    <text evidence="2">The sequence shown here is derived from an EMBL/GenBank/DDBJ whole genome shotgun (WGS) entry which is preliminary data.</text>
</comment>
<protein>
    <submittedName>
        <fullName evidence="2">Uncharacterized protein</fullName>
    </submittedName>
</protein>
<dbReference type="EMBL" id="BMER01000003">
    <property type="protein sequence ID" value="GGG94028.1"/>
    <property type="molecule type" value="Genomic_DNA"/>
</dbReference>
<keyword evidence="1" id="KW-0472">Membrane</keyword>
<dbReference type="AlphaFoldDB" id="A0A917MEQ5"/>
<feature type="transmembrane region" description="Helical" evidence="1">
    <location>
        <begin position="52"/>
        <end position="71"/>
    </location>
</feature>
<organism evidence="2 3">
    <name type="scientific">Parapedobacter pyrenivorans</name>
    <dbReference type="NCBI Taxonomy" id="1305674"/>
    <lineage>
        <taxon>Bacteria</taxon>
        <taxon>Pseudomonadati</taxon>
        <taxon>Bacteroidota</taxon>
        <taxon>Sphingobacteriia</taxon>
        <taxon>Sphingobacteriales</taxon>
        <taxon>Sphingobacteriaceae</taxon>
        <taxon>Parapedobacter</taxon>
    </lineage>
</organism>
<sequence length="72" mass="7936">MEATFEFKIMKKQTQQTEQTLRIPAGTMLIGNAEKESMHGGARRPNAGAWKAGQALIGMQFFGVIGLGFFFL</sequence>
<proteinExistence type="predicted"/>
<keyword evidence="1" id="KW-0812">Transmembrane</keyword>
<keyword evidence="3" id="KW-1185">Reference proteome</keyword>
<evidence type="ECO:0000313" key="2">
    <source>
        <dbReference type="EMBL" id="GGG94028.1"/>
    </source>
</evidence>
<dbReference type="RefSeq" id="WP_188507015.1">
    <property type="nucleotide sequence ID" value="NZ_BMER01000003.1"/>
</dbReference>
<accession>A0A917MEQ5</accession>